<sequence>MTYKYQLIFLGDINNNACNTIKVRFFDKIHRIGLRDNMFEIIYNETFERKYSNKQPSFVFYFGNLNHSEKDIDILKVLLDNGDAILPIYFGDNFEAEVPKIIHVMNGRQYIADHIEKYINYAFESMRLLRENRKLFISYRRTDSSAVANQLFDAFVRNNYDVFLDTYSINPAKNFQEELHHRMTDCDVLIQLYTNDFKNSKWCNEEIISANQKQIGVVEIIWPDCTPDIHNLLCEPIQLTQKMFMNEDFHNGSCCITEECIENIVNAVESVRARNLAARQDNLVGEFVEEARKQGRQLIQEYRYLVETLKDDIIRLFIPAIGIPQSYDCFDSLRFRKLLDNEKIELFLIYDDLRIRKKWVEHLEWLNESLEVKTIKKKDFELWLKNN</sequence>
<protein>
    <submittedName>
        <fullName evidence="2">Toll/interleukin-1 receptor domain-containing protein</fullName>
    </submittedName>
</protein>
<keyword evidence="2" id="KW-0675">Receptor</keyword>
<name>A0A414L2I0_BACSE</name>
<evidence type="ECO:0000259" key="1">
    <source>
        <dbReference type="PROSITE" id="PS50104"/>
    </source>
</evidence>
<dbReference type="InterPro" id="IPR035897">
    <property type="entry name" value="Toll_tir_struct_dom_sf"/>
</dbReference>
<organism evidence="2 3">
    <name type="scientific">Bacteroides stercoris</name>
    <dbReference type="NCBI Taxonomy" id="46506"/>
    <lineage>
        <taxon>Bacteria</taxon>
        <taxon>Pseudomonadati</taxon>
        <taxon>Bacteroidota</taxon>
        <taxon>Bacteroidia</taxon>
        <taxon>Bacteroidales</taxon>
        <taxon>Bacteroidaceae</taxon>
        <taxon>Bacteroides</taxon>
    </lineage>
</organism>
<feature type="domain" description="TIR" evidence="1">
    <location>
        <begin position="131"/>
        <end position="256"/>
    </location>
</feature>
<proteinExistence type="predicted"/>
<dbReference type="InterPro" id="IPR000157">
    <property type="entry name" value="TIR_dom"/>
</dbReference>
<dbReference type="SUPFAM" id="SSF52200">
    <property type="entry name" value="Toll/Interleukin receptor TIR domain"/>
    <property type="match status" value="1"/>
</dbReference>
<accession>A0A414L2I0</accession>
<dbReference type="Pfam" id="PF13676">
    <property type="entry name" value="TIR_2"/>
    <property type="match status" value="1"/>
</dbReference>
<dbReference type="AlphaFoldDB" id="A0A414L2I0"/>
<dbReference type="RefSeq" id="WP_117986179.1">
    <property type="nucleotide sequence ID" value="NZ_JAQDRC010000024.1"/>
</dbReference>
<evidence type="ECO:0000313" key="2">
    <source>
        <dbReference type="EMBL" id="KAB5279946.1"/>
    </source>
</evidence>
<reference evidence="2 3" key="1">
    <citation type="journal article" date="2019" name="Nat. Med.">
        <title>A library of human gut bacterial isolates paired with longitudinal multiomics data enables mechanistic microbiome research.</title>
        <authorList>
            <person name="Poyet M."/>
            <person name="Groussin M."/>
            <person name="Gibbons S.M."/>
            <person name="Avila-Pacheco J."/>
            <person name="Jiang X."/>
            <person name="Kearney S.M."/>
            <person name="Perrotta A.R."/>
            <person name="Berdy B."/>
            <person name="Zhao S."/>
            <person name="Lieberman T.D."/>
            <person name="Swanson P.K."/>
            <person name="Smith M."/>
            <person name="Roesemann S."/>
            <person name="Alexander J.E."/>
            <person name="Rich S.A."/>
            <person name="Livny J."/>
            <person name="Vlamakis H."/>
            <person name="Clish C."/>
            <person name="Bullock K."/>
            <person name="Deik A."/>
            <person name="Scott J."/>
            <person name="Pierce K.A."/>
            <person name="Xavier R.J."/>
            <person name="Alm E.J."/>
        </authorList>
    </citation>
    <scope>NUCLEOTIDE SEQUENCE [LARGE SCALE GENOMIC DNA]</scope>
    <source>
        <strain evidence="2 3">BIOML-A17</strain>
    </source>
</reference>
<dbReference type="EMBL" id="WCLP01000041">
    <property type="protein sequence ID" value="KAB5279946.1"/>
    <property type="molecule type" value="Genomic_DNA"/>
</dbReference>
<gene>
    <name evidence="2" type="ORF">F9962_14390</name>
</gene>
<dbReference type="Proteomes" id="UP000440773">
    <property type="component" value="Unassembled WGS sequence"/>
</dbReference>
<dbReference type="GO" id="GO:0007165">
    <property type="term" value="P:signal transduction"/>
    <property type="evidence" value="ECO:0007669"/>
    <property type="project" value="InterPro"/>
</dbReference>
<evidence type="ECO:0000313" key="3">
    <source>
        <dbReference type="Proteomes" id="UP000440773"/>
    </source>
</evidence>
<dbReference type="Gene3D" id="3.40.50.10140">
    <property type="entry name" value="Toll/interleukin-1 receptor homology (TIR) domain"/>
    <property type="match status" value="1"/>
</dbReference>
<dbReference type="PROSITE" id="PS50104">
    <property type="entry name" value="TIR"/>
    <property type="match status" value="1"/>
</dbReference>
<comment type="caution">
    <text evidence="2">The sequence shown here is derived from an EMBL/GenBank/DDBJ whole genome shotgun (WGS) entry which is preliminary data.</text>
</comment>